<keyword evidence="3" id="KW-1185">Reference proteome</keyword>
<proteinExistence type="predicted"/>
<dbReference type="EMBL" id="LVZK01000001">
    <property type="protein sequence ID" value="OAP86267.1"/>
    <property type="molecule type" value="Genomic_DNA"/>
</dbReference>
<name>A0A179B3J0_9ACTO</name>
<accession>A0A179B3J0</accession>
<sequence length="293" mass="33219">MSKMELFTSKTEASTRLDHQIHVGTQLQEQIASQVQSLSDVWNEWRTWVDETEFVLNQVFIVKGKSRLELTPAQDFKATLSGPITSAMLQGVNDLSFEKQSALWEALNQEVSERLRKLKSYNNRVEFLTEPDELQTPPGRSSSNCLSSNAIFVVHGRDKALRLEVQQFIERCTNCKPIILSDQPNQGLDLLGKFQREAETACFAVVIMSGDDEGRLRASEGEPRPRARQNVIFELGYFIGLLGREKVAVLYESNVEIPSDFGGVVYIQLDQGWKFGLYRELKEAKIEVDLNKA</sequence>
<protein>
    <recommendedName>
        <fullName evidence="1">CD-NTase-associated protein 12/Pycsar effector protein TIR domain-containing protein</fullName>
    </recommendedName>
</protein>
<reference evidence="2 3" key="1">
    <citation type="submission" date="2016-04" db="EMBL/GenBank/DDBJ databases">
        <title>Peptidophaga gingivicola gen. nov., sp. nov., isolated from human subgingival plaque.</title>
        <authorList>
            <person name="Beall C.J."/>
            <person name="Mokrzan E.M."/>
            <person name="Griffen A.L."/>
            <person name="Leys E.J."/>
        </authorList>
    </citation>
    <scope>NUCLEOTIDE SEQUENCE [LARGE SCALE GENOMIC DNA]</scope>
    <source>
        <strain evidence="2 3">BA112</strain>
    </source>
</reference>
<dbReference type="RefSeq" id="WP_064231115.1">
    <property type="nucleotide sequence ID" value="NZ_LVZK01000001.1"/>
</dbReference>
<evidence type="ECO:0000313" key="3">
    <source>
        <dbReference type="Proteomes" id="UP000078368"/>
    </source>
</evidence>
<feature type="domain" description="CD-NTase-associated protein 12/Pycsar effector protein TIR" evidence="1">
    <location>
        <begin position="151"/>
        <end position="270"/>
    </location>
</feature>
<evidence type="ECO:0000259" key="1">
    <source>
        <dbReference type="Pfam" id="PF10137"/>
    </source>
</evidence>
<dbReference type="Proteomes" id="UP000078368">
    <property type="component" value="Unassembled WGS sequence"/>
</dbReference>
<dbReference type="InterPro" id="IPR019302">
    <property type="entry name" value="CAP12/PCTIR_TIR_dom"/>
</dbReference>
<organism evidence="2 3">
    <name type="scientific">Peptidiphaga gingivicola</name>
    <dbReference type="NCBI Taxonomy" id="2741497"/>
    <lineage>
        <taxon>Bacteria</taxon>
        <taxon>Bacillati</taxon>
        <taxon>Actinomycetota</taxon>
        <taxon>Actinomycetes</taxon>
        <taxon>Actinomycetales</taxon>
        <taxon>Actinomycetaceae</taxon>
        <taxon>Peptidiphaga</taxon>
    </lineage>
</organism>
<dbReference type="OrthoDB" id="4339143at2"/>
<comment type="caution">
    <text evidence="2">The sequence shown here is derived from an EMBL/GenBank/DDBJ whole genome shotgun (WGS) entry which is preliminary data.</text>
</comment>
<gene>
    <name evidence="2" type="ORF">A4H34_03605</name>
</gene>
<dbReference type="AlphaFoldDB" id="A0A179B3J0"/>
<dbReference type="GO" id="GO:0050135">
    <property type="term" value="F:NADP+ nucleosidase activity"/>
    <property type="evidence" value="ECO:0007669"/>
    <property type="project" value="InterPro"/>
</dbReference>
<dbReference type="Pfam" id="PF10137">
    <property type="entry name" value="CAP12-PCTIR_TIR"/>
    <property type="match status" value="1"/>
</dbReference>
<evidence type="ECO:0000313" key="2">
    <source>
        <dbReference type="EMBL" id="OAP86267.1"/>
    </source>
</evidence>